<gene>
    <name evidence="1" type="ORF">NLI96_g680</name>
</gene>
<name>A0AAD5VBU0_9APHY</name>
<keyword evidence="2" id="KW-1185">Reference proteome</keyword>
<organism evidence="1 2">
    <name type="scientific">Meripilus lineatus</name>
    <dbReference type="NCBI Taxonomy" id="2056292"/>
    <lineage>
        <taxon>Eukaryota</taxon>
        <taxon>Fungi</taxon>
        <taxon>Dikarya</taxon>
        <taxon>Basidiomycota</taxon>
        <taxon>Agaricomycotina</taxon>
        <taxon>Agaricomycetes</taxon>
        <taxon>Polyporales</taxon>
        <taxon>Meripilaceae</taxon>
        <taxon>Meripilus</taxon>
    </lineage>
</organism>
<evidence type="ECO:0000313" key="2">
    <source>
        <dbReference type="Proteomes" id="UP001212997"/>
    </source>
</evidence>
<proteinExistence type="predicted"/>
<dbReference type="AlphaFoldDB" id="A0AAD5VBU0"/>
<accession>A0AAD5VBU0</accession>
<evidence type="ECO:0000313" key="1">
    <source>
        <dbReference type="EMBL" id="KAJ3491439.1"/>
    </source>
</evidence>
<dbReference type="PANTHER" id="PTHR42921">
    <property type="entry name" value="ACETOACETYL-COA SYNTHETASE"/>
    <property type="match status" value="1"/>
</dbReference>
<dbReference type="Proteomes" id="UP001212997">
    <property type="component" value="Unassembled WGS sequence"/>
</dbReference>
<protein>
    <submittedName>
        <fullName evidence="1">Uncharacterized protein</fullName>
    </submittedName>
</protein>
<dbReference type="PANTHER" id="PTHR42921:SF1">
    <property type="entry name" value="ACETOACETYL-COA SYNTHETASE"/>
    <property type="match status" value="1"/>
</dbReference>
<reference evidence="1" key="1">
    <citation type="submission" date="2022-07" db="EMBL/GenBank/DDBJ databases">
        <title>Genome Sequence of Physisporinus lineatus.</title>
        <authorList>
            <person name="Buettner E."/>
        </authorList>
    </citation>
    <scope>NUCLEOTIDE SEQUENCE</scope>
    <source>
        <strain evidence="1">VT162</strain>
    </source>
</reference>
<sequence>MDFPEPSIYSFIHSPQYLLTPSRHFRNPGGIRFGSAELYDVIDLCFAPNVSHFSHTVVDCLAVGQSVSQGTDERVILFVKLLEGESMSQELEKRIRSEIKGRRTARHVPARVRG</sequence>
<dbReference type="GO" id="GO:0030729">
    <property type="term" value="F:acetoacetate-CoA ligase activity"/>
    <property type="evidence" value="ECO:0007669"/>
    <property type="project" value="TreeGrafter"/>
</dbReference>
<comment type="caution">
    <text evidence="1">The sequence shown here is derived from an EMBL/GenBank/DDBJ whole genome shotgun (WGS) entry which is preliminary data.</text>
</comment>
<dbReference type="EMBL" id="JANAWD010000012">
    <property type="protein sequence ID" value="KAJ3491439.1"/>
    <property type="molecule type" value="Genomic_DNA"/>
</dbReference>